<comment type="caution">
    <text evidence="1">The sequence shown here is derived from an EMBL/GenBank/DDBJ whole genome shotgun (WGS) entry which is preliminary data.</text>
</comment>
<protein>
    <submittedName>
        <fullName evidence="1">Uncharacterized protein</fullName>
    </submittedName>
</protein>
<reference evidence="1 2" key="1">
    <citation type="journal article" date="2019" name="Int. J. Syst. Evol. Microbiol.">
        <title>Thermogemmatispora aurantia sp. nov. and Thermogemmatispora argillosa sp. nov., within the class Ktedonobacteria, and emended description of the genus Thermogemmatispora.</title>
        <authorList>
            <person name="Zheng Y."/>
            <person name="Wang C.M."/>
            <person name="Sakai Y."/>
            <person name="Abe K."/>
            <person name="Yokota A."/>
            <person name="Yabe S."/>
        </authorList>
    </citation>
    <scope>NUCLEOTIDE SEQUENCE [LARGE SCALE GENOMIC DNA]</scope>
    <source>
        <strain evidence="1 2">A1-2</strain>
    </source>
</reference>
<keyword evidence="2" id="KW-1185">Reference proteome</keyword>
<name>A0A5J4KGJ6_9CHLR</name>
<organism evidence="1 2">
    <name type="scientific">Thermogemmatispora aurantia</name>
    <dbReference type="NCBI Taxonomy" id="2045279"/>
    <lineage>
        <taxon>Bacteria</taxon>
        <taxon>Bacillati</taxon>
        <taxon>Chloroflexota</taxon>
        <taxon>Ktedonobacteria</taxon>
        <taxon>Thermogemmatisporales</taxon>
        <taxon>Thermogemmatisporaceae</taxon>
        <taxon>Thermogemmatispora</taxon>
    </lineage>
</organism>
<dbReference type="Proteomes" id="UP000334820">
    <property type="component" value="Unassembled WGS sequence"/>
</dbReference>
<evidence type="ECO:0000313" key="1">
    <source>
        <dbReference type="EMBL" id="GER85391.1"/>
    </source>
</evidence>
<evidence type="ECO:0000313" key="2">
    <source>
        <dbReference type="Proteomes" id="UP000334820"/>
    </source>
</evidence>
<sequence length="72" mass="8068">MTIVTLHEKRVFKSCPVEKPAKEQTSSKAREEAGARALLLAQRLGSTVIRAEQSARVRSADRLLYCLQAGWR</sequence>
<dbReference type="EMBL" id="BKZV01000007">
    <property type="protein sequence ID" value="GER85391.1"/>
    <property type="molecule type" value="Genomic_DNA"/>
</dbReference>
<accession>A0A5J4KGJ6</accession>
<dbReference type="AlphaFoldDB" id="A0A5J4KGJ6"/>
<proteinExistence type="predicted"/>
<gene>
    <name evidence="1" type="ORF">KTAU_40260</name>
</gene>